<evidence type="ECO:0000313" key="9">
    <source>
        <dbReference type="EMBL" id="KAE9218462.1"/>
    </source>
</evidence>
<evidence type="ECO:0000313" key="11">
    <source>
        <dbReference type="Proteomes" id="UP000429523"/>
    </source>
</evidence>
<dbReference type="EMBL" id="QXFW01000900">
    <property type="protein sequence ID" value="KAE9000598.1"/>
    <property type="molecule type" value="Genomic_DNA"/>
</dbReference>
<dbReference type="Proteomes" id="UP000441208">
    <property type="component" value="Unassembled WGS sequence"/>
</dbReference>
<evidence type="ECO:0000313" key="19">
    <source>
        <dbReference type="Proteomes" id="UP000488956"/>
    </source>
</evidence>
<dbReference type="Proteomes" id="UP000433483">
    <property type="component" value="Unassembled WGS sequence"/>
</dbReference>
<dbReference type="Proteomes" id="UP000488956">
    <property type="component" value="Unassembled WGS sequence"/>
</dbReference>
<gene>
    <name evidence="10" type="ORF">PF001_g14484</name>
    <name evidence="9" type="ORF">PF002_g16502</name>
    <name evidence="8" type="ORF">PF004_g14254</name>
    <name evidence="7" type="ORF">PF005_g15055</name>
    <name evidence="6" type="ORF">PF006_g14082</name>
    <name evidence="4" type="ORF">PF007_g15378</name>
    <name evidence="2" type="ORF">PF009_g23852</name>
    <name evidence="5" type="ORF">PF010_g14580</name>
    <name evidence="3" type="ORF">PF011_g14112</name>
</gene>
<reference evidence="11 12" key="1">
    <citation type="submission" date="2018-08" db="EMBL/GenBank/DDBJ databases">
        <title>Genomic investigation of the strawberry pathogen Phytophthora fragariae indicates pathogenicity is determined by transcriptional variation in three key races.</title>
        <authorList>
            <person name="Adams T.M."/>
            <person name="Armitage A.D."/>
            <person name="Sobczyk M.K."/>
            <person name="Bates H.J."/>
            <person name="Dunwell J.M."/>
            <person name="Nellist C.F."/>
            <person name="Harrison R.J."/>
        </authorList>
    </citation>
    <scope>NUCLEOTIDE SEQUENCE [LARGE SCALE GENOMIC DNA]</scope>
    <source>
        <strain evidence="10 13">A4</strain>
        <strain evidence="9 14">BC-1</strain>
        <strain evidence="8 18">BC-23</strain>
        <strain evidence="7 12">NOV-27</strain>
        <strain evidence="6 15">NOV-5</strain>
        <strain evidence="4 16">NOV-71</strain>
        <strain evidence="2 11">NOV-9</strain>
        <strain evidence="5 19">ONT-3</strain>
        <strain evidence="3 17">SCRP245</strain>
    </source>
</reference>
<protein>
    <submittedName>
        <fullName evidence="10">Uncharacterized protein</fullName>
    </submittedName>
</protein>
<feature type="signal peptide" evidence="1">
    <location>
        <begin position="1"/>
        <end position="38"/>
    </location>
</feature>
<dbReference type="Proteomes" id="UP000440367">
    <property type="component" value="Unassembled WGS sequence"/>
</dbReference>
<dbReference type="EMBL" id="QXGD01000979">
    <property type="protein sequence ID" value="KAE9218462.1"/>
    <property type="molecule type" value="Genomic_DNA"/>
</dbReference>
<dbReference type="Proteomes" id="UP000429523">
    <property type="component" value="Unassembled WGS sequence"/>
</dbReference>
<name>A0A6A4DF57_9STRA</name>
<dbReference type="EMBL" id="QXGE01000903">
    <property type="protein sequence ID" value="KAE9301366.1"/>
    <property type="molecule type" value="Genomic_DNA"/>
</dbReference>
<dbReference type="AlphaFoldDB" id="A0A6A4DF57"/>
<evidence type="ECO:0000313" key="3">
    <source>
        <dbReference type="EMBL" id="KAE9000598.1"/>
    </source>
</evidence>
<evidence type="ECO:0000313" key="2">
    <source>
        <dbReference type="EMBL" id="KAE8925949.1"/>
    </source>
</evidence>
<dbReference type="EMBL" id="QXGA01000867">
    <property type="protein sequence ID" value="KAE9137874.1"/>
    <property type="molecule type" value="Genomic_DNA"/>
</dbReference>
<evidence type="ECO:0000313" key="12">
    <source>
        <dbReference type="Proteomes" id="UP000433483"/>
    </source>
</evidence>
<dbReference type="Proteomes" id="UP000476176">
    <property type="component" value="Unassembled WGS sequence"/>
</dbReference>
<proteinExistence type="predicted"/>
<dbReference type="EMBL" id="QXFX01000909">
    <property type="protein sequence ID" value="KAE9101053.1"/>
    <property type="molecule type" value="Genomic_DNA"/>
</dbReference>
<comment type="caution">
    <text evidence="10">The sequence shown here is derived from an EMBL/GenBank/DDBJ whole genome shotgun (WGS) entry which is preliminary data.</text>
</comment>
<dbReference type="Proteomes" id="UP000437068">
    <property type="component" value="Unassembled WGS sequence"/>
</dbReference>
<evidence type="ECO:0000313" key="15">
    <source>
        <dbReference type="Proteomes" id="UP000440732"/>
    </source>
</evidence>
<evidence type="ECO:0000313" key="4">
    <source>
        <dbReference type="EMBL" id="KAE9100796.1"/>
    </source>
</evidence>
<dbReference type="Proteomes" id="UP000440732">
    <property type="component" value="Unassembled WGS sequence"/>
</dbReference>
<dbReference type="EMBL" id="QXFZ01000939">
    <property type="protein sequence ID" value="KAE9100796.1"/>
    <property type="molecule type" value="Genomic_DNA"/>
</dbReference>
<dbReference type="EMBL" id="QXGC01000902">
    <property type="protein sequence ID" value="KAE9217093.1"/>
    <property type="molecule type" value="Genomic_DNA"/>
</dbReference>
<evidence type="ECO:0000313" key="6">
    <source>
        <dbReference type="EMBL" id="KAE9137874.1"/>
    </source>
</evidence>
<keyword evidence="12" id="KW-1185">Reference proteome</keyword>
<dbReference type="EMBL" id="QXGB01000917">
    <property type="protein sequence ID" value="KAE9201188.1"/>
    <property type="molecule type" value="Genomic_DNA"/>
</dbReference>
<evidence type="ECO:0000313" key="7">
    <source>
        <dbReference type="EMBL" id="KAE9201188.1"/>
    </source>
</evidence>
<evidence type="ECO:0000313" key="8">
    <source>
        <dbReference type="EMBL" id="KAE9217093.1"/>
    </source>
</evidence>
<evidence type="ECO:0000256" key="1">
    <source>
        <dbReference type="SAM" id="SignalP"/>
    </source>
</evidence>
<evidence type="ECO:0000313" key="14">
    <source>
        <dbReference type="Proteomes" id="UP000440367"/>
    </source>
</evidence>
<evidence type="ECO:0000313" key="10">
    <source>
        <dbReference type="EMBL" id="KAE9301366.1"/>
    </source>
</evidence>
<keyword evidence="1" id="KW-0732">Signal</keyword>
<feature type="chain" id="PRO_5033524867" evidence="1">
    <location>
        <begin position="39"/>
        <end position="80"/>
    </location>
</feature>
<dbReference type="EMBL" id="QXGF01002149">
    <property type="protein sequence ID" value="KAE8925949.1"/>
    <property type="molecule type" value="Genomic_DNA"/>
</dbReference>
<accession>A0A6A4DF57</accession>
<evidence type="ECO:0000313" key="18">
    <source>
        <dbReference type="Proteomes" id="UP000476176"/>
    </source>
</evidence>
<sequence>MACSTTTTSPCFGMEKLTVASCFFLLLSASLLQHSVKTLNEECRVTSTYTYTVAGGSQTVNIARLRPYYAVQVDGMPIYR</sequence>
<evidence type="ECO:0000313" key="13">
    <source>
        <dbReference type="Proteomes" id="UP000437068"/>
    </source>
</evidence>
<evidence type="ECO:0000313" key="16">
    <source>
        <dbReference type="Proteomes" id="UP000441208"/>
    </source>
</evidence>
<evidence type="ECO:0000313" key="17">
    <source>
        <dbReference type="Proteomes" id="UP000460718"/>
    </source>
</evidence>
<dbReference type="Proteomes" id="UP000460718">
    <property type="component" value="Unassembled WGS sequence"/>
</dbReference>
<evidence type="ECO:0000313" key="5">
    <source>
        <dbReference type="EMBL" id="KAE9101053.1"/>
    </source>
</evidence>
<organism evidence="10 13">
    <name type="scientific">Phytophthora fragariae</name>
    <dbReference type="NCBI Taxonomy" id="53985"/>
    <lineage>
        <taxon>Eukaryota</taxon>
        <taxon>Sar</taxon>
        <taxon>Stramenopiles</taxon>
        <taxon>Oomycota</taxon>
        <taxon>Peronosporomycetes</taxon>
        <taxon>Peronosporales</taxon>
        <taxon>Peronosporaceae</taxon>
        <taxon>Phytophthora</taxon>
    </lineage>
</organism>
<dbReference type="OrthoDB" id="102509at2759"/>